<gene>
    <name evidence="1" type="ORF">UFOPK3684_00864</name>
</gene>
<proteinExistence type="predicted"/>
<protein>
    <submittedName>
        <fullName evidence="1">Unannotated protein</fullName>
    </submittedName>
</protein>
<dbReference type="EMBL" id="CAFBMZ010000056">
    <property type="protein sequence ID" value="CAB4929311.1"/>
    <property type="molecule type" value="Genomic_DNA"/>
</dbReference>
<sequence>MSTTDWKTEILQRWTEIDLIQFCDKLGISYEEVFLKPLNDSALQQSPFSGLVFSWMPNSVIASGVLHLHPVSKPKTDVIWEEWFIHTDGLHHHVLKNFDFAESTDSWRGEDLDHPVQVCNIQWYLFNDSDLRPIALR</sequence>
<evidence type="ECO:0000313" key="1">
    <source>
        <dbReference type="EMBL" id="CAB4929311.1"/>
    </source>
</evidence>
<reference evidence="1" key="1">
    <citation type="submission" date="2020-05" db="EMBL/GenBank/DDBJ databases">
        <authorList>
            <person name="Chiriac C."/>
            <person name="Salcher M."/>
            <person name="Ghai R."/>
            <person name="Kavagutti S V."/>
        </authorList>
    </citation>
    <scope>NUCLEOTIDE SEQUENCE</scope>
</reference>
<organism evidence="1">
    <name type="scientific">freshwater metagenome</name>
    <dbReference type="NCBI Taxonomy" id="449393"/>
    <lineage>
        <taxon>unclassified sequences</taxon>
        <taxon>metagenomes</taxon>
        <taxon>ecological metagenomes</taxon>
    </lineage>
</organism>
<accession>A0A6J7IF40</accession>
<name>A0A6J7IF40_9ZZZZ</name>
<dbReference type="AlphaFoldDB" id="A0A6J7IF40"/>